<keyword evidence="2" id="KW-0238">DNA-binding</keyword>
<accession>A0A0B0ND86</accession>
<dbReference type="EMBL" id="KN392107">
    <property type="protein sequence ID" value="KHG09759.1"/>
    <property type="molecule type" value="Genomic_DNA"/>
</dbReference>
<dbReference type="GO" id="GO:0003677">
    <property type="term" value="F:DNA binding"/>
    <property type="evidence" value="ECO:0007669"/>
    <property type="project" value="UniProtKB-KW"/>
</dbReference>
<keyword evidence="2" id="KW-0371">Homeobox</keyword>
<dbReference type="AlphaFoldDB" id="A0A0B0ND86"/>
<name>A0A0B0ND86_GOSAR</name>
<organism evidence="2 3">
    <name type="scientific">Gossypium arboreum</name>
    <name type="common">Tree cotton</name>
    <name type="synonym">Gossypium nanking</name>
    <dbReference type="NCBI Taxonomy" id="29729"/>
    <lineage>
        <taxon>Eukaryota</taxon>
        <taxon>Viridiplantae</taxon>
        <taxon>Streptophyta</taxon>
        <taxon>Embryophyta</taxon>
        <taxon>Tracheophyta</taxon>
        <taxon>Spermatophyta</taxon>
        <taxon>Magnoliopsida</taxon>
        <taxon>eudicotyledons</taxon>
        <taxon>Gunneridae</taxon>
        <taxon>Pentapetalae</taxon>
        <taxon>rosids</taxon>
        <taxon>malvids</taxon>
        <taxon>Malvales</taxon>
        <taxon>Malvaceae</taxon>
        <taxon>Malvoideae</taxon>
        <taxon>Gossypium</taxon>
    </lineage>
</organism>
<gene>
    <name evidence="2" type="ORF">F383_12003</name>
</gene>
<protein>
    <submittedName>
        <fullName evidence="2">Homeobox LUMINIDEPENDENS-like protein</fullName>
    </submittedName>
</protein>
<reference evidence="3" key="1">
    <citation type="submission" date="2014-09" db="EMBL/GenBank/DDBJ databases">
        <authorList>
            <person name="Mudge J."/>
            <person name="Ramaraj T."/>
            <person name="Lindquist I.E."/>
            <person name="Bharti A.K."/>
            <person name="Sundararajan A."/>
            <person name="Cameron C.T."/>
            <person name="Woodward J.E."/>
            <person name="May G.D."/>
            <person name="Brubaker C."/>
            <person name="Broadhvest J."/>
            <person name="Wilkins T.A."/>
        </authorList>
    </citation>
    <scope>NUCLEOTIDE SEQUENCE</scope>
    <source>
        <strain evidence="3">cv. AKA8401</strain>
    </source>
</reference>
<evidence type="ECO:0000313" key="2">
    <source>
        <dbReference type="EMBL" id="KHG09759.1"/>
    </source>
</evidence>
<evidence type="ECO:0000256" key="1">
    <source>
        <dbReference type="SAM" id="MobiDB-lite"/>
    </source>
</evidence>
<dbReference type="Proteomes" id="UP000032142">
    <property type="component" value="Unassembled WGS sequence"/>
</dbReference>
<keyword evidence="3" id="KW-1185">Reference proteome</keyword>
<evidence type="ECO:0000313" key="3">
    <source>
        <dbReference type="Proteomes" id="UP000032142"/>
    </source>
</evidence>
<proteinExistence type="predicted"/>
<feature type="region of interest" description="Disordered" evidence="1">
    <location>
        <begin position="1"/>
        <end position="60"/>
    </location>
</feature>
<sequence>MKIQKNLLHLQSEQRPNNRSGPKSSNPQLSPSLLFPEVKNPKRKESFVVALRPPEDVPPD</sequence>
<feature type="compositionally biased region" description="Polar residues" evidence="1">
    <location>
        <begin position="9"/>
        <end position="31"/>
    </location>
</feature>